<dbReference type="NCBIfam" id="NF004281">
    <property type="entry name" value="PRK05690.1"/>
    <property type="match status" value="1"/>
</dbReference>
<dbReference type="CDD" id="cd00757">
    <property type="entry name" value="ThiF_MoeB_HesA_family"/>
    <property type="match status" value="1"/>
</dbReference>
<evidence type="ECO:0000256" key="1">
    <source>
        <dbReference type="SAM" id="Phobius"/>
    </source>
</evidence>
<dbReference type="InterPro" id="IPR000594">
    <property type="entry name" value="ThiF_NAD_FAD-bd"/>
</dbReference>
<keyword evidence="1" id="KW-0472">Membrane</keyword>
<accession>A0ABV7GKE1</accession>
<dbReference type="Gene3D" id="3.40.50.720">
    <property type="entry name" value="NAD(P)-binding Rossmann-like Domain"/>
    <property type="match status" value="1"/>
</dbReference>
<feature type="transmembrane region" description="Helical" evidence="1">
    <location>
        <begin position="57"/>
        <end position="76"/>
    </location>
</feature>
<keyword evidence="4" id="KW-1185">Reference proteome</keyword>
<feature type="transmembrane region" description="Helical" evidence="1">
    <location>
        <begin position="27"/>
        <end position="45"/>
    </location>
</feature>
<dbReference type="InterPro" id="IPR035985">
    <property type="entry name" value="Ubiquitin-activating_enz"/>
</dbReference>
<evidence type="ECO:0000313" key="3">
    <source>
        <dbReference type="EMBL" id="MFC3142049.1"/>
    </source>
</evidence>
<proteinExistence type="predicted"/>
<reference evidence="4" key="1">
    <citation type="journal article" date="2019" name="Int. J. Syst. Evol. Microbiol.">
        <title>The Global Catalogue of Microorganisms (GCM) 10K type strain sequencing project: providing services to taxonomists for standard genome sequencing and annotation.</title>
        <authorList>
            <consortium name="The Broad Institute Genomics Platform"/>
            <consortium name="The Broad Institute Genome Sequencing Center for Infectious Disease"/>
            <person name="Wu L."/>
            <person name="Ma J."/>
        </authorList>
    </citation>
    <scope>NUCLEOTIDE SEQUENCE [LARGE SCALE GENOMIC DNA]</scope>
    <source>
        <strain evidence="4">KCTC 52366</strain>
    </source>
</reference>
<dbReference type="PANTHER" id="PTHR10953:SF102">
    <property type="entry name" value="ADENYLYLTRANSFERASE AND SULFURTRANSFERASE MOCS3"/>
    <property type="match status" value="1"/>
</dbReference>
<organism evidence="3 4">
    <name type="scientific">Psychromarinibacter halotolerans</name>
    <dbReference type="NCBI Taxonomy" id="1775175"/>
    <lineage>
        <taxon>Bacteria</taxon>
        <taxon>Pseudomonadati</taxon>
        <taxon>Pseudomonadota</taxon>
        <taxon>Alphaproteobacteria</taxon>
        <taxon>Rhodobacterales</taxon>
        <taxon>Paracoccaceae</taxon>
        <taxon>Psychromarinibacter</taxon>
    </lineage>
</organism>
<evidence type="ECO:0000313" key="4">
    <source>
        <dbReference type="Proteomes" id="UP001595632"/>
    </source>
</evidence>
<name>A0ABV7GKE1_9RHOB</name>
<dbReference type="SUPFAM" id="SSF69572">
    <property type="entry name" value="Activating enzymes of the ubiquitin-like proteins"/>
    <property type="match status" value="1"/>
</dbReference>
<dbReference type="PANTHER" id="PTHR10953">
    <property type="entry name" value="UBIQUITIN-ACTIVATING ENZYME E1"/>
    <property type="match status" value="1"/>
</dbReference>
<protein>
    <submittedName>
        <fullName evidence="3">HesA/MoeB/ThiF family protein</fullName>
    </submittedName>
</protein>
<dbReference type="RefSeq" id="WP_275631707.1">
    <property type="nucleotide sequence ID" value="NZ_JARGYD010000002.1"/>
</dbReference>
<evidence type="ECO:0000259" key="2">
    <source>
        <dbReference type="Pfam" id="PF00899"/>
    </source>
</evidence>
<keyword evidence="1" id="KW-1133">Transmembrane helix</keyword>
<comment type="caution">
    <text evidence="3">The sequence shown here is derived from an EMBL/GenBank/DDBJ whole genome shotgun (WGS) entry which is preliminary data.</text>
</comment>
<dbReference type="Pfam" id="PF00899">
    <property type="entry name" value="ThiF"/>
    <property type="match status" value="1"/>
</dbReference>
<sequence>MVWFLVLAAGLWFLGGRLDAPRNARWLMIALLYVAILALLVVTPRGGGFAQAMGGSVGEWLVLGTLALAVWGYSMVLGRLKRRAVAGEAKVEADVAAASPQGSLFAPGEIDRYARHIILREIGGPGQAALKKASVLVVGAGGLGSPALLYLAAAGVGRIGVIDADVVEATNLQRQVIHADARIGQPKVFSAEAAMKSVNPYVDVRPYNRRLTPEVAETLVAEYDIVLDGTDNFDTRYAVNAACVAAGVPLVSGALTQWEGQLSVFHPASGAPCYRCIFPEAPAAGLAPSCAEAGVLGPLPGVVGSMMAVEAVKHITGAGQGLVGSMMIYDALWGETRTIGVKRREGCETCGTA</sequence>
<dbReference type="Proteomes" id="UP001595632">
    <property type="component" value="Unassembled WGS sequence"/>
</dbReference>
<gene>
    <name evidence="3" type="ORF">ACFOGP_04980</name>
</gene>
<dbReference type="InterPro" id="IPR045886">
    <property type="entry name" value="ThiF/MoeB/HesA"/>
</dbReference>
<keyword evidence="1" id="KW-0812">Transmembrane</keyword>
<feature type="domain" description="THIF-type NAD/FAD binding fold" evidence="2">
    <location>
        <begin position="113"/>
        <end position="348"/>
    </location>
</feature>
<dbReference type="EMBL" id="JBHRTB010000010">
    <property type="protein sequence ID" value="MFC3142049.1"/>
    <property type="molecule type" value="Genomic_DNA"/>
</dbReference>